<dbReference type="InterPro" id="IPR038084">
    <property type="entry name" value="PduO/GlcC-like_sf"/>
</dbReference>
<reference evidence="1 2" key="1">
    <citation type="submission" date="2016-05" db="EMBL/GenBank/DDBJ databases">
        <title>Genome Sequence of Pseudomonas citronellolis Strain SJTE-3, an Estrogens and Persistent Organic Pollutants degradation strain.</title>
        <authorList>
            <person name="Liang R."/>
        </authorList>
    </citation>
    <scope>NUCLEOTIDE SEQUENCE [LARGE SCALE GENOMIC DNA]</scope>
    <source>
        <strain evidence="1 2">SJTE-3</strain>
    </source>
</reference>
<dbReference type="Proteomes" id="UP000077748">
    <property type="component" value="Chromosome"/>
</dbReference>
<dbReference type="SUPFAM" id="SSF143744">
    <property type="entry name" value="GlcG-like"/>
    <property type="match status" value="1"/>
</dbReference>
<gene>
    <name evidence="1" type="ORF">A9C11_21695</name>
</gene>
<protein>
    <recommendedName>
        <fullName evidence="3">Heme-binding protein</fullName>
    </recommendedName>
</protein>
<evidence type="ECO:0000313" key="2">
    <source>
        <dbReference type="Proteomes" id="UP000077748"/>
    </source>
</evidence>
<sequence length="146" mass="15064">MTALVRQQAHLTLNLAQQALQAALARAEELGLRLSIALVDASGLPVLTAHMDGAAQPCREIALKKAGTAAAFDKPTGDWQAYLEQSAPTVRQGLPLQTGLVLFGGGEPLRLGEAVIGAVGVSGASEAQDMLCARAAVERVEQLLAG</sequence>
<evidence type="ECO:0000313" key="1">
    <source>
        <dbReference type="EMBL" id="ANI16422.1"/>
    </source>
</evidence>
<dbReference type="AlphaFoldDB" id="A0A1A9KFW2"/>
<dbReference type="InterPro" id="IPR052517">
    <property type="entry name" value="GlcG_carb_metab_protein"/>
</dbReference>
<dbReference type="RefSeq" id="WP_009621667.1">
    <property type="nucleotide sequence ID" value="NZ_CP015878.1"/>
</dbReference>
<dbReference type="Gene3D" id="3.30.450.150">
    <property type="entry name" value="Haem-degrading domain"/>
    <property type="match status" value="1"/>
</dbReference>
<dbReference type="EMBL" id="CP015878">
    <property type="protein sequence ID" value="ANI16422.1"/>
    <property type="molecule type" value="Genomic_DNA"/>
</dbReference>
<evidence type="ECO:0008006" key="3">
    <source>
        <dbReference type="Google" id="ProtNLM"/>
    </source>
</evidence>
<accession>A0A1A9KFW2</accession>
<dbReference type="PANTHER" id="PTHR34309">
    <property type="entry name" value="SLR1406 PROTEIN"/>
    <property type="match status" value="1"/>
</dbReference>
<dbReference type="PANTHER" id="PTHR34309:SF1">
    <property type="entry name" value="PROTEIN GLCG"/>
    <property type="match status" value="1"/>
</dbReference>
<name>A0A1A9KFW2_9PSED</name>
<organism evidence="1 2">
    <name type="scientific">Pseudomonas citronellolis</name>
    <dbReference type="NCBI Taxonomy" id="53408"/>
    <lineage>
        <taxon>Bacteria</taxon>
        <taxon>Pseudomonadati</taxon>
        <taxon>Pseudomonadota</taxon>
        <taxon>Gammaproteobacteria</taxon>
        <taxon>Pseudomonadales</taxon>
        <taxon>Pseudomonadaceae</taxon>
        <taxon>Pseudomonas</taxon>
    </lineage>
</organism>
<dbReference type="Pfam" id="PF03928">
    <property type="entry name" value="HbpS-like"/>
    <property type="match status" value="1"/>
</dbReference>
<dbReference type="InterPro" id="IPR005624">
    <property type="entry name" value="PduO/GlcC-like"/>
</dbReference>
<proteinExistence type="predicted"/>